<dbReference type="PROSITE" id="PS50105">
    <property type="entry name" value="SAM_DOMAIN"/>
    <property type="match status" value="1"/>
</dbReference>
<organism evidence="5 6">
    <name type="scientific">Diversispora epigaea</name>
    <dbReference type="NCBI Taxonomy" id="1348612"/>
    <lineage>
        <taxon>Eukaryota</taxon>
        <taxon>Fungi</taxon>
        <taxon>Fungi incertae sedis</taxon>
        <taxon>Mucoromycota</taxon>
        <taxon>Glomeromycotina</taxon>
        <taxon>Glomeromycetes</taxon>
        <taxon>Diversisporales</taxon>
        <taxon>Diversisporaceae</taxon>
        <taxon>Diversispora</taxon>
    </lineage>
</organism>
<name>A0A397GW57_9GLOM</name>
<proteinExistence type="predicted"/>
<dbReference type="SMART" id="SM00454">
    <property type="entry name" value="SAM"/>
    <property type="match status" value="3"/>
</dbReference>
<evidence type="ECO:0000313" key="6">
    <source>
        <dbReference type="Proteomes" id="UP000266861"/>
    </source>
</evidence>
<evidence type="ECO:0000256" key="3">
    <source>
        <dbReference type="ARBA" id="ARBA00022884"/>
    </source>
</evidence>
<dbReference type="STRING" id="1348612.A0A397GW57"/>
<dbReference type="Proteomes" id="UP000266861">
    <property type="component" value="Unassembled WGS sequence"/>
</dbReference>
<gene>
    <name evidence="5" type="ORF">Glove_433g16</name>
</gene>
<dbReference type="InterPro" id="IPR001660">
    <property type="entry name" value="SAM"/>
</dbReference>
<dbReference type="PANTHER" id="PTHR12515:SF5">
    <property type="entry name" value="PROTEIN SMAUG"/>
    <property type="match status" value="1"/>
</dbReference>
<dbReference type="GO" id="GO:0000289">
    <property type="term" value="P:nuclear-transcribed mRNA poly(A) tail shortening"/>
    <property type="evidence" value="ECO:0007669"/>
    <property type="project" value="TreeGrafter"/>
</dbReference>
<evidence type="ECO:0000256" key="2">
    <source>
        <dbReference type="ARBA" id="ARBA00022490"/>
    </source>
</evidence>
<comment type="caution">
    <text evidence="5">The sequence shown here is derived from an EMBL/GenBank/DDBJ whole genome shotgun (WGS) entry which is preliminary data.</text>
</comment>
<dbReference type="GO" id="GO:0000932">
    <property type="term" value="C:P-body"/>
    <property type="evidence" value="ECO:0007669"/>
    <property type="project" value="TreeGrafter"/>
</dbReference>
<keyword evidence="2" id="KW-0963">Cytoplasm</keyword>
<evidence type="ECO:0000313" key="5">
    <source>
        <dbReference type="EMBL" id="RHZ53898.1"/>
    </source>
</evidence>
<comment type="subcellular location">
    <subcellularLocation>
        <location evidence="1">Cytoplasm</location>
    </subcellularLocation>
</comment>
<sequence>MKLFRLITSTPTTTPIRTMTMNNHRISQFLIPKKSSSSLFSISKFHYSSSNIKYNNYLLSLSLLKSTTTTSTTINTINTIKTINTNNTFSRRFLKIDARKRNPEDYQSNLTFCSPQERADYIQKNYIEDVNYDLLEDFPKWLDGIGLKKYARNFEGRNWRSLIDMRYEEMENLNIDDKYDRHTLRRYFNYIKSHINKEGTPINFKLLADFSAWLDSIGMARYASNFEGRQYQEIVEMMYEDLEALGIDNYDDRHILRRHFQNIRAAMADRRRISEEHDRLAPPDYDLLENTPAWLESMGLKSLTPFFQNRKWEDIIEMNHNDLEMMGIRNRNLRSMLVRNFWLVKRAVAAEKGINIPPRVKRQSYIKSLPHPSSSSRSYSY</sequence>
<dbReference type="Pfam" id="PF07647">
    <property type="entry name" value="SAM_2"/>
    <property type="match status" value="2"/>
</dbReference>
<reference evidence="5 6" key="1">
    <citation type="submission" date="2018-08" db="EMBL/GenBank/DDBJ databases">
        <title>Genome and evolution of the arbuscular mycorrhizal fungus Diversispora epigaea (formerly Glomus versiforme) and its bacterial endosymbionts.</title>
        <authorList>
            <person name="Sun X."/>
            <person name="Fei Z."/>
            <person name="Harrison M."/>
        </authorList>
    </citation>
    <scope>NUCLEOTIDE SEQUENCE [LARGE SCALE GENOMIC DNA]</scope>
    <source>
        <strain evidence="5 6">IT104</strain>
    </source>
</reference>
<dbReference type="PANTHER" id="PTHR12515">
    <property type="entry name" value="STERILE ALPHA MOTIF DOMAIN CONTAINING PROTEIN 4-RELATED"/>
    <property type="match status" value="1"/>
</dbReference>
<dbReference type="GO" id="GO:0003729">
    <property type="term" value="F:mRNA binding"/>
    <property type="evidence" value="ECO:0007669"/>
    <property type="project" value="TreeGrafter"/>
</dbReference>
<protein>
    <recommendedName>
        <fullName evidence="4">SAM domain-containing protein</fullName>
    </recommendedName>
</protein>
<dbReference type="AlphaFoldDB" id="A0A397GW57"/>
<dbReference type="InterPro" id="IPR050897">
    <property type="entry name" value="SMAUG/VTS1_RNA-bind"/>
</dbReference>
<dbReference type="InterPro" id="IPR013761">
    <property type="entry name" value="SAM/pointed_sf"/>
</dbReference>
<keyword evidence="6" id="KW-1185">Reference proteome</keyword>
<keyword evidence="3" id="KW-0694">RNA-binding</keyword>
<dbReference type="SUPFAM" id="SSF47769">
    <property type="entry name" value="SAM/Pointed domain"/>
    <property type="match status" value="3"/>
</dbReference>
<accession>A0A397GW57</accession>
<feature type="domain" description="SAM" evidence="4">
    <location>
        <begin position="209"/>
        <end position="266"/>
    </location>
</feature>
<evidence type="ECO:0000256" key="1">
    <source>
        <dbReference type="ARBA" id="ARBA00004496"/>
    </source>
</evidence>
<dbReference type="EMBL" id="PQFF01000383">
    <property type="protein sequence ID" value="RHZ53898.1"/>
    <property type="molecule type" value="Genomic_DNA"/>
</dbReference>
<dbReference type="OrthoDB" id="2155283at2759"/>
<dbReference type="Gene3D" id="1.10.150.50">
    <property type="entry name" value="Transcription Factor, Ets-1"/>
    <property type="match status" value="3"/>
</dbReference>
<evidence type="ECO:0000259" key="4">
    <source>
        <dbReference type="PROSITE" id="PS50105"/>
    </source>
</evidence>